<protein>
    <submittedName>
        <fullName evidence="5">ABC transporter, ATP-binding protein</fullName>
    </submittedName>
</protein>
<dbReference type="SUPFAM" id="SSF52540">
    <property type="entry name" value="P-loop containing nucleoside triphosphate hydrolases"/>
    <property type="match status" value="1"/>
</dbReference>
<dbReference type="CDD" id="cd03230">
    <property type="entry name" value="ABC_DR_subfamily_A"/>
    <property type="match status" value="1"/>
</dbReference>
<keyword evidence="6" id="KW-1185">Reference proteome</keyword>
<evidence type="ECO:0000259" key="4">
    <source>
        <dbReference type="PROSITE" id="PS50893"/>
    </source>
</evidence>
<feature type="domain" description="ABC transporter" evidence="4">
    <location>
        <begin position="5"/>
        <end position="222"/>
    </location>
</feature>
<evidence type="ECO:0000313" key="5">
    <source>
        <dbReference type="EMBL" id="SLM85061.1"/>
    </source>
</evidence>
<dbReference type="InterPro" id="IPR050763">
    <property type="entry name" value="ABC_transporter_ATP-binding"/>
</dbReference>
<dbReference type="AlphaFoldDB" id="A0A1X6WL50"/>
<dbReference type="InterPro" id="IPR003439">
    <property type="entry name" value="ABC_transporter-like_ATP-bd"/>
</dbReference>
<dbReference type="PROSITE" id="PS50893">
    <property type="entry name" value="ABC_TRANSPORTER_2"/>
    <property type="match status" value="1"/>
</dbReference>
<keyword evidence="1" id="KW-0813">Transport</keyword>
<evidence type="ECO:0000256" key="3">
    <source>
        <dbReference type="ARBA" id="ARBA00022840"/>
    </source>
</evidence>
<accession>A0A1X6WL50</accession>
<dbReference type="EMBL" id="FWFD01000007">
    <property type="protein sequence ID" value="SLM85061.1"/>
    <property type="molecule type" value="Genomic_DNA"/>
</dbReference>
<dbReference type="InterPro" id="IPR027417">
    <property type="entry name" value="P-loop_NTPase"/>
</dbReference>
<dbReference type="Gene3D" id="3.40.50.300">
    <property type="entry name" value="P-loop containing nucleotide triphosphate hydrolases"/>
    <property type="match status" value="1"/>
</dbReference>
<gene>
    <name evidence="5" type="ORF">FM121_03120</name>
</gene>
<dbReference type="PANTHER" id="PTHR42711:SF17">
    <property type="entry name" value="ABC TRANSPORTER ATP-BINDING PROTEIN"/>
    <property type="match status" value="1"/>
</dbReference>
<dbReference type="InterPro" id="IPR003593">
    <property type="entry name" value="AAA+_ATPase"/>
</dbReference>
<keyword evidence="2" id="KW-0547">Nucleotide-binding</keyword>
<evidence type="ECO:0000313" key="6">
    <source>
        <dbReference type="Proteomes" id="UP000195918"/>
    </source>
</evidence>
<evidence type="ECO:0000256" key="1">
    <source>
        <dbReference type="ARBA" id="ARBA00022448"/>
    </source>
</evidence>
<dbReference type="PANTHER" id="PTHR42711">
    <property type="entry name" value="ABC TRANSPORTER ATP-BINDING PROTEIN"/>
    <property type="match status" value="1"/>
</dbReference>
<keyword evidence="3 5" id="KW-0067">ATP-binding</keyword>
<dbReference type="PROSITE" id="PS00211">
    <property type="entry name" value="ABC_TRANSPORTER_1"/>
    <property type="match status" value="1"/>
</dbReference>
<dbReference type="Pfam" id="PF00005">
    <property type="entry name" value="ABC_tran"/>
    <property type="match status" value="1"/>
</dbReference>
<dbReference type="GO" id="GO:0005524">
    <property type="term" value="F:ATP binding"/>
    <property type="evidence" value="ECO:0007669"/>
    <property type="project" value="UniProtKB-KW"/>
</dbReference>
<dbReference type="Proteomes" id="UP000195918">
    <property type="component" value="Unassembled WGS sequence"/>
</dbReference>
<organism evidence="5 6">
    <name type="scientific">Vagococcus fluvialis bH819</name>
    <dbReference type="NCBI Taxonomy" id="1255619"/>
    <lineage>
        <taxon>Bacteria</taxon>
        <taxon>Bacillati</taxon>
        <taxon>Bacillota</taxon>
        <taxon>Bacilli</taxon>
        <taxon>Lactobacillales</taxon>
        <taxon>Enterococcaceae</taxon>
        <taxon>Vagococcus</taxon>
    </lineage>
</organism>
<dbReference type="RefSeq" id="WP_086950701.1">
    <property type="nucleotide sequence ID" value="NZ_FWFD01000007.1"/>
</dbReference>
<sequence length="297" mass="34033">MEQVMSLKNVTKKFKEKEVLKDISLTINQGECVALLGKNGAGKSTLLNLVLDLFYPTSGEIILQTKKEAVGFLSQKTRFPDDVTIQEMLDFISSFSNNPLSKEEIKHILNFEKTKYKQLIHTCSGGEQRLFDMCLAIINRPKFLIVDEPTAGMDTSTRNHYWDIMKELKNTGTTILFTTHYVEEVDYCADRVILLDNGVIRADNTPYHLRTLNKKKIITIEKENYSLYEEKLKEIEKNYQIRLAKKADVVTLEFQNEASNQIITELLAMGLSFDNVEVTNTSLLNTIFANELEEEVK</sequence>
<dbReference type="OrthoDB" id="9804819at2"/>
<dbReference type="GO" id="GO:0016887">
    <property type="term" value="F:ATP hydrolysis activity"/>
    <property type="evidence" value="ECO:0007669"/>
    <property type="project" value="InterPro"/>
</dbReference>
<proteinExistence type="predicted"/>
<evidence type="ECO:0000256" key="2">
    <source>
        <dbReference type="ARBA" id="ARBA00022741"/>
    </source>
</evidence>
<reference evidence="6" key="1">
    <citation type="submission" date="2017-02" db="EMBL/GenBank/DDBJ databases">
        <authorList>
            <person name="Dridi B."/>
        </authorList>
    </citation>
    <scope>NUCLEOTIDE SEQUENCE [LARGE SCALE GENOMIC DNA]</scope>
    <source>
        <strain evidence="6">bH819</strain>
    </source>
</reference>
<dbReference type="SMART" id="SM00382">
    <property type="entry name" value="AAA"/>
    <property type="match status" value="1"/>
</dbReference>
<name>A0A1X6WL50_9ENTE</name>
<dbReference type="InterPro" id="IPR017871">
    <property type="entry name" value="ABC_transporter-like_CS"/>
</dbReference>